<dbReference type="InterPro" id="IPR054597">
    <property type="entry name" value="FeeM_cat"/>
</dbReference>
<comment type="caution">
    <text evidence="2">The sequence shown here is derived from an EMBL/GenBank/DDBJ whole genome shotgun (WGS) entry which is preliminary data.</text>
</comment>
<evidence type="ECO:0000313" key="2">
    <source>
        <dbReference type="EMBL" id="KFB09086.1"/>
    </source>
</evidence>
<dbReference type="AlphaFoldDB" id="A0A084U800"/>
<dbReference type="PATRIC" id="fig|472175.3.peg.101"/>
<dbReference type="Gene3D" id="3.40.630.30">
    <property type="match status" value="1"/>
</dbReference>
<gene>
    <name evidence="2" type="ORF">EL18_00100</name>
</gene>
<accession>A0A084U800</accession>
<evidence type="ECO:0000259" key="1">
    <source>
        <dbReference type="Pfam" id="PF21926"/>
    </source>
</evidence>
<dbReference type="EMBL" id="JMQM01000001">
    <property type="protein sequence ID" value="KFB09086.1"/>
    <property type="molecule type" value="Genomic_DNA"/>
</dbReference>
<protein>
    <recommendedName>
        <fullName evidence="1">N-acyl amino acid synthase FeeM catalytic core domain-containing protein</fullName>
    </recommendedName>
</protein>
<keyword evidence="3" id="KW-1185">Reference proteome</keyword>
<dbReference type="RefSeq" id="WP_036478654.1">
    <property type="nucleotide sequence ID" value="NZ_JMQM01000001.1"/>
</dbReference>
<name>A0A084U800_9HYPH</name>
<dbReference type="Proteomes" id="UP000053675">
    <property type="component" value="Unassembled WGS sequence"/>
</dbReference>
<dbReference type="Pfam" id="PF21926">
    <property type="entry name" value="FeeM"/>
    <property type="match status" value="1"/>
</dbReference>
<feature type="domain" description="N-acyl amino acid synthase FeeM catalytic core" evidence="1">
    <location>
        <begin position="50"/>
        <end position="206"/>
    </location>
</feature>
<sequence>MGIHISTARDAGGNSGGRHSLGNSALVGNVLKLLERTEYRRCETGEDLEAIYRLRYKAYRPHGFVTDSNARMVKDSLDELPNSHCFGIFIDNRLVATVRLHQIDRENPHGPVTKGFGDVMMPMIEQGASCINPSMFAADPELNKDYRVLPYVALRLVIVGYSWFRSTYCACLIRQEHTAFYRRIFGAREMAPPRSYPPISIPLMLYGGVCAKEFGPIVTRFPFFLSTRAEQKMLFAPREPGATTPLTVLPTAKYQLNAA</sequence>
<reference evidence="2 3" key="1">
    <citation type="submission" date="2014-05" db="EMBL/GenBank/DDBJ databases">
        <title>Draft Genome Sequence of Nitratireductor basaltis Strain UMTGB225, A Marine Bacterium Isolated from Green Barrel Tunicate.</title>
        <authorList>
            <person name="Gan H.Y."/>
        </authorList>
    </citation>
    <scope>NUCLEOTIDE SEQUENCE [LARGE SCALE GENOMIC DNA]</scope>
    <source>
        <strain evidence="2 3">UMTGB225</strain>
    </source>
</reference>
<dbReference type="STRING" id="472175.EL18_00100"/>
<dbReference type="InterPro" id="IPR016181">
    <property type="entry name" value="Acyl_CoA_acyltransferase"/>
</dbReference>
<evidence type="ECO:0000313" key="3">
    <source>
        <dbReference type="Proteomes" id="UP000053675"/>
    </source>
</evidence>
<dbReference type="eggNOG" id="COG3916">
    <property type="taxonomic scope" value="Bacteria"/>
</dbReference>
<proteinExistence type="predicted"/>
<dbReference type="SUPFAM" id="SSF55729">
    <property type="entry name" value="Acyl-CoA N-acyltransferases (Nat)"/>
    <property type="match status" value="1"/>
</dbReference>
<organism evidence="2 3">
    <name type="scientific">Nitratireductor basaltis</name>
    <dbReference type="NCBI Taxonomy" id="472175"/>
    <lineage>
        <taxon>Bacteria</taxon>
        <taxon>Pseudomonadati</taxon>
        <taxon>Pseudomonadota</taxon>
        <taxon>Alphaproteobacteria</taxon>
        <taxon>Hyphomicrobiales</taxon>
        <taxon>Phyllobacteriaceae</taxon>
        <taxon>Nitratireductor</taxon>
    </lineage>
</organism>